<feature type="domain" description="Cyclic nucleotide-binding" evidence="4">
    <location>
        <begin position="25"/>
        <end position="118"/>
    </location>
</feature>
<evidence type="ECO:0000259" key="4">
    <source>
        <dbReference type="PROSITE" id="PS50042"/>
    </source>
</evidence>
<accession>A0A5Q2V8Q1</accession>
<dbReference type="Pfam" id="PF13545">
    <property type="entry name" value="HTH_Crp_2"/>
    <property type="match status" value="1"/>
</dbReference>
<organism evidence="6 7">
    <name type="scientific">Serratia proteamaculans</name>
    <dbReference type="NCBI Taxonomy" id="28151"/>
    <lineage>
        <taxon>Bacteria</taxon>
        <taxon>Pseudomonadati</taxon>
        <taxon>Pseudomonadota</taxon>
        <taxon>Gammaproteobacteria</taxon>
        <taxon>Enterobacterales</taxon>
        <taxon>Yersiniaceae</taxon>
        <taxon>Serratia</taxon>
    </lineage>
</organism>
<dbReference type="InterPro" id="IPR036390">
    <property type="entry name" value="WH_DNA-bd_sf"/>
</dbReference>
<evidence type="ECO:0000259" key="5">
    <source>
        <dbReference type="PROSITE" id="PS51063"/>
    </source>
</evidence>
<dbReference type="Proteomes" id="UP000381260">
    <property type="component" value="Chromosome"/>
</dbReference>
<dbReference type="SUPFAM" id="SSF51206">
    <property type="entry name" value="cAMP-binding domain-like"/>
    <property type="match status" value="1"/>
</dbReference>
<evidence type="ECO:0000256" key="1">
    <source>
        <dbReference type="ARBA" id="ARBA00023015"/>
    </source>
</evidence>
<dbReference type="EMBL" id="CP045913">
    <property type="protein sequence ID" value="QGH59911.1"/>
    <property type="molecule type" value="Genomic_DNA"/>
</dbReference>
<name>A0A5Q2V8Q1_SERPR</name>
<dbReference type="RefSeq" id="WP_153857549.1">
    <property type="nucleotide sequence ID" value="NZ_CP045913.1"/>
</dbReference>
<dbReference type="InterPro" id="IPR012318">
    <property type="entry name" value="HTH_CRP"/>
</dbReference>
<dbReference type="AlphaFoldDB" id="A0A5Q2V8Q1"/>
<dbReference type="InterPro" id="IPR014710">
    <property type="entry name" value="RmlC-like_jellyroll"/>
</dbReference>
<feature type="domain" description="HTH crp-type" evidence="5">
    <location>
        <begin position="149"/>
        <end position="216"/>
    </location>
</feature>
<keyword evidence="1" id="KW-0805">Transcription regulation</keyword>
<dbReference type="PROSITE" id="PS51063">
    <property type="entry name" value="HTH_CRP_2"/>
    <property type="match status" value="1"/>
</dbReference>
<dbReference type="InterPro" id="IPR018490">
    <property type="entry name" value="cNMP-bd_dom_sf"/>
</dbReference>
<evidence type="ECO:0000256" key="2">
    <source>
        <dbReference type="ARBA" id="ARBA00023125"/>
    </source>
</evidence>
<gene>
    <name evidence="6" type="ORF">GHV41_03185</name>
</gene>
<dbReference type="SUPFAM" id="SSF46785">
    <property type="entry name" value="Winged helix' DNA-binding domain"/>
    <property type="match status" value="1"/>
</dbReference>
<dbReference type="GO" id="GO:0006355">
    <property type="term" value="P:regulation of DNA-templated transcription"/>
    <property type="evidence" value="ECO:0007669"/>
    <property type="project" value="InterPro"/>
</dbReference>
<keyword evidence="3" id="KW-0804">Transcription</keyword>
<dbReference type="Gene3D" id="2.60.120.10">
    <property type="entry name" value="Jelly Rolls"/>
    <property type="match status" value="1"/>
</dbReference>
<reference evidence="6 7" key="1">
    <citation type="submission" date="2019-11" db="EMBL/GenBank/DDBJ databases">
        <title>The Phosphoenolpyruvate Phosphotransferase System Regulates Serratia proteamaculans 336X Biofilm Formation and Wheat Roots colonization.</title>
        <authorList>
            <person name="Liu F."/>
        </authorList>
    </citation>
    <scope>NUCLEOTIDE SEQUENCE [LARGE SCALE GENOMIC DNA]</scope>
    <source>
        <strain evidence="6 7">336X</strain>
    </source>
</reference>
<evidence type="ECO:0000256" key="3">
    <source>
        <dbReference type="ARBA" id="ARBA00023163"/>
    </source>
</evidence>
<dbReference type="CDD" id="cd00038">
    <property type="entry name" value="CAP_ED"/>
    <property type="match status" value="1"/>
</dbReference>
<dbReference type="InterPro" id="IPR000595">
    <property type="entry name" value="cNMP-bd_dom"/>
</dbReference>
<dbReference type="Pfam" id="PF00027">
    <property type="entry name" value="cNMP_binding"/>
    <property type="match status" value="1"/>
</dbReference>
<keyword evidence="2" id="KW-0238">DNA-binding</keyword>
<sequence length="219" mass="24864">MGSNLRNIEYYINQHDMRNFLSESLISSARLINVNKGGALLTQDNRPSGLYFLVEGRLQIEHYDDDGRNIIFTIQEPLSIVGDIEMFYDGGSGKILSTVSAISPSILLSFSVSTIRSMGLNDPAFLLFMCHHLAKKAFESSINKIAVPLTSTNKLRRYFNYQRQIKGDSFILEKRDTLASMLGISVRQLTRAMSELQHSGVIRLENKTVFIIRDDVFYR</sequence>
<dbReference type="PROSITE" id="PS50042">
    <property type="entry name" value="CNMP_BINDING_3"/>
    <property type="match status" value="1"/>
</dbReference>
<protein>
    <submittedName>
        <fullName evidence="6">Cyclic nucleotide-binding domain-containing protein</fullName>
    </submittedName>
</protein>
<proteinExistence type="predicted"/>
<evidence type="ECO:0000313" key="6">
    <source>
        <dbReference type="EMBL" id="QGH59911.1"/>
    </source>
</evidence>
<dbReference type="GO" id="GO:0003677">
    <property type="term" value="F:DNA binding"/>
    <property type="evidence" value="ECO:0007669"/>
    <property type="project" value="UniProtKB-KW"/>
</dbReference>
<evidence type="ECO:0000313" key="7">
    <source>
        <dbReference type="Proteomes" id="UP000381260"/>
    </source>
</evidence>